<dbReference type="SUPFAM" id="SSF49265">
    <property type="entry name" value="Fibronectin type III"/>
    <property type="match status" value="1"/>
</dbReference>
<sequence>MCERYFVLYRGYARQHTIEGLETSTPYRFRLKVTGCNGEFAYSPVVSVSTTREPLSGQHLHRAVNMNDEKEVKNILDTGHVHIDIMDKLGFAPLMTAAQKGYFGLTQLLIEHGADVNQVNGSGRNSLMMACFAGHLNIVQYLRKHGASWESRDKGGCTAMHWAVDGGHLEVVQWMIDDSCKIDIKDTCLEWTPLMRVAAISGNVDVARCLIASGADVNAKDINGKSSLMVAVLNNHECLIHLLIQNGADCTITNEYGISVTEMAKAFNRENVVALLEGLKTA</sequence>
<dbReference type="PANTHER" id="PTHR24183">
    <property type="entry name" value="FIBRONECTIN TYPE 3 AND ANKYRIN REPEAT DOMAINS PROTEIN 1"/>
    <property type="match status" value="1"/>
</dbReference>
<dbReference type="PANTHER" id="PTHR24183:SF1">
    <property type="entry name" value="FIBRONECTIN TYPE 3 AND ANKYRIN REPEAT DOMAINS PROTEIN 1"/>
    <property type="match status" value="1"/>
</dbReference>
<evidence type="ECO:0000313" key="3">
    <source>
        <dbReference type="EMBL" id="KAG8435493.1"/>
    </source>
</evidence>
<evidence type="ECO:0000256" key="1">
    <source>
        <dbReference type="PROSITE-ProRule" id="PRU00023"/>
    </source>
</evidence>
<dbReference type="SMART" id="SM00248">
    <property type="entry name" value="ANK"/>
    <property type="match status" value="5"/>
</dbReference>
<keyword evidence="1" id="KW-0040">ANK repeat</keyword>
<dbReference type="PROSITE" id="PS50853">
    <property type="entry name" value="FN3"/>
    <property type="match status" value="1"/>
</dbReference>
<reference evidence="3" key="1">
    <citation type="thesis" date="2020" institute="ProQuest LLC" country="789 East Eisenhower Parkway, Ann Arbor, MI, USA">
        <title>Comparative Genomics and Chromosome Evolution.</title>
        <authorList>
            <person name="Mudd A.B."/>
        </authorList>
    </citation>
    <scope>NUCLEOTIDE SEQUENCE</scope>
    <source>
        <strain evidence="3">Female2</strain>
        <tissue evidence="3">Blood</tissue>
    </source>
</reference>
<organism evidence="3 4">
    <name type="scientific">Hymenochirus boettgeri</name>
    <name type="common">Congo dwarf clawed frog</name>
    <dbReference type="NCBI Taxonomy" id="247094"/>
    <lineage>
        <taxon>Eukaryota</taxon>
        <taxon>Metazoa</taxon>
        <taxon>Chordata</taxon>
        <taxon>Craniata</taxon>
        <taxon>Vertebrata</taxon>
        <taxon>Euteleostomi</taxon>
        <taxon>Amphibia</taxon>
        <taxon>Batrachia</taxon>
        <taxon>Anura</taxon>
        <taxon>Pipoidea</taxon>
        <taxon>Pipidae</taxon>
        <taxon>Pipinae</taxon>
        <taxon>Hymenochirus</taxon>
    </lineage>
</organism>
<name>A0A8T2IUT5_9PIPI</name>
<comment type="caution">
    <text evidence="3">The sequence shown here is derived from an EMBL/GenBank/DDBJ whole genome shotgun (WGS) entry which is preliminary data.</text>
</comment>
<dbReference type="EMBL" id="JAACNH010000008">
    <property type="protein sequence ID" value="KAG8435493.1"/>
    <property type="molecule type" value="Genomic_DNA"/>
</dbReference>
<dbReference type="InterPro" id="IPR013783">
    <property type="entry name" value="Ig-like_fold"/>
</dbReference>
<protein>
    <recommendedName>
        <fullName evidence="2">Fibronectin type-III domain-containing protein</fullName>
    </recommendedName>
</protein>
<dbReference type="InterPro" id="IPR036116">
    <property type="entry name" value="FN3_sf"/>
</dbReference>
<dbReference type="PROSITE" id="PS50297">
    <property type="entry name" value="ANK_REP_REGION"/>
    <property type="match status" value="4"/>
</dbReference>
<dbReference type="AlphaFoldDB" id="A0A8T2IUT5"/>
<feature type="repeat" description="ANK" evidence="1">
    <location>
        <begin position="155"/>
        <end position="187"/>
    </location>
</feature>
<dbReference type="Proteomes" id="UP000812440">
    <property type="component" value="Chromosome 7"/>
</dbReference>
<keyword evidence="4" id="KW-1185">Reference proteome</keyword>
<dbReference type="GO" id="GO:0005634">
    <property type="term" value="C:nucleus"/>
    <property type="evidence" value="ECO:0007669"/>
    <property type="project" value="TreeGrafter"/>
</dbReference>
<feature type="repeat" description="ANK" evidence="1">
    <location>
        <begin position="122"/>
        <end position="154"/>
    </location>
</feature>
<dbReference type="InterPro" id="IPR002110">
    <property type="entry name" value="Ankyrin_rpt"/>
</dbReference>
<feature type="repeat" description="ANK" evidence="1">
    <location>
        <begin position="195"/>
        <end position="222"/>
    </location>
</feature>
<dbReference type="GO" id="GO:0042981">
    <property type="term" value="P:regulation of apoptotic process"/>
    <property type="evidence" value="ECO:0007669"/>
    <property type="project" value="TreeGrafter"/>
</dbReference>
<dbReference type="PROSITE" id="PS50088">
    <property type="entry name" value="ANK_REPEAT"/>
    <property type="match status" value="5"/>
</dbReference>
<dbReference type="SUPFAM" id="SSF48403">
    <property type="entry name" value="Ankyrin repeat"/>
    <property type="match status" value="1"/>
</dbReference>
<accession>A0A8T2IUT5</accession>
<dbReference type="OrthoDB" id="9995210at2759"/>
<gene>
    <name evidence="3" type="ORF">GDO86_013431</name>
</gene>
<feature type="domain" description="Fibronectin type-III" evidence="2">
    <location>
        <begin position="1"/>
        <end position="54"/>
    </location>
</feature>
<dbReference type="Gene3D" id="2.60.40.10">
    <property type="entry name" value="Immunoglobulins"/>
    <property type="match status" value="1"/>
</dbReference>
<proteinExistence type="predicted"/>
<feature type="repeat" description="ANK" evidence="1">
    <location>
        <begin position="89"/>
        <end position="121"/>
    </location>
</feature>
<dbReference type="Gene3D" id="1.25.40.20">
    <property type="entry name" value="Ankyrin repeat-containing domain"/>
    <property type="match status" value="1"/>
</dbReference>
<feature type="repeat" description="ANK" evidence="1">
    <location>
        <begin position="223"/>
        <end position="255"/>
    </location>
</feature>
<dbReference type="Pfam" id="PF12796">
    <property type="entry name" value="Ank_2"/>
    <property type="match status" value="2"/>
</dbReference>
<dbReference type="InterPro" id="IPR036770">
    <property type="entry name" value="Ankyrin_rpt-contain_sf"/>
</dbReference>
<evidence type="ECO:0000313" key="4">
    <source>
        <dbReference type="Proteomes" id="UP000812440"/>
    </source>
</evidence>
<evidence type="ECO:0000259" key="2">
    <source>
        <dbReference type="PROSITE" id="PS50853"/>
    </source>
</evidence>
<dbReference type="PRINTS" id="PR01415">
    <property type="entry name" value="ANKYRIN"/>
</dbReference>
<dbReference type="InterPro" id="IPR003961">
    <property type="entry name" value="FN3_dom"/>
</dbReference>